<accession>M7BZK5</accession>
<sequence length="279" mass="31652">MKIKELWQAYQKTRETNSCSGSAPQTCHFYNAILSGNPSTTPKRSVDTSEESEYWATSGNNKEDILDKEEEENGRQVSSGSILPKSQELFLTPEPSQSQNSMVAKYDAGEGTSAESLSFSASSTPGERLSQIRRRKKRMHDDTFSEIMNTSGTVEMELRAWRISLSEKLGIDMGSRRASQEQERSTQDEMLQIMKHQSDTLRHLGEHQEKHLEARFPLQPLQNCPQASPCSQSPSHKRTRSWERGEFNIPSTQHWWRVPTTEGGHSKTTDGQDYCAFTD</sequence>
<dbReference type="EMBL" id="KB522027">
    <property type="protein sequence ID" value="EMP37518.1"/>
    <property type="molecule type" value="Genomic_DNA"/>
</dbReference>
<reference evidence="3" key="1">
    <citation type="journal article" date="2013" name="Nat. Genet.">
        <title>The draft genomes of soft-shell turtle and green sea turtle yield insights into the development and evolution of the turtle-specific body plan.</title>
        <authorList>
            <person name="Wang Z."/>
            <person name="Pascual-Anaya J."/>
            <person name="Zadissa A."/>
            <person name="Li W."/>
            <person name="Niimura Y."/>
            <person name="Huang Z."/>
            <person name="Li C."/>
            <person name="White S."/>
            <person name="Xiong Z."/>
            <person name="Fang D."/>
            <person name="Wang B."/>
            <person name="Ming Y."/>
            <person name="Chen Y."/>
            <person name="Zheng Y."/>
            <person name="Kuraku S."/>
            <person name="Pignatelli M."/>
            <person name="Herrero J."/>
            <person name="Beal K."/>
            <person name="Nozawa M."/>
            <person name="Li Q."/>
            <person name="Wang J."/>
            <person name="Zhang H."/>
            <person name="Yu L."/>
            <person name="Shigenobu S."/>
            <person name="Wang J."/>
            <person name="Liu J."/>
            <person name="Flicek P."/>
            <person name="Searle S."/>
            <person name="Wang J."/>
            <person name="Kuratani S."/>
            <person name="Yin Y."/>
            <person name="Aken B."/>
            <person name="Zhang G."/>
            <person name="Irie N."/>
        </authorList>
    </citation>
    <scope>NUCLEOTIDE SEQUENCE [LARGE SCALE GENOMIC DNA]</scope>
</reference>
<evidence type="ECO:0000313" key="2">
    <source>
        <dbReference type="EMBL" id="EMP37518.1"/>
    </source>
</evidence>
<proteinExistence type="predicted"/>
<feature type="region of interest" description="Disordered" evidence="1">
    <location>
        <begin position="35"/>
        <end position="137"/>
    </location>
</feature>
<keyword evidence="3" id="KW-1185">Reference proteome</keyword>
<feature type="compositionally biased region" description="Low complexity" evidence="1">
    <location>
        <begin position="113"/>
        <end position="123"/>
    </location>
</feature>
<dbReference type="AlphaFoldDB" id="M7BZK5"/>
<feature type="compositionally biased region" description="Low complexity" evidence="1">
    <location>
        <begin position="224"/>
        <end position="234"/>
    </location>
</feature>
<feature type="region of interest" description="Disordered" evidence="1">
    <location>
        <begin position="223"/>
        <end position="245"/>
    </location>
</feature>
<evidence type="ECO:0000313" key="3">
    <source>
        <dbReference type="Proteomes" id="UP000031443"/>
    </source>
</evidence>
<dbReference type="Proteomes" id="UP000031443">
    <property type="component" value="Unassembled WGS sequence"/>
</dbReference>
<organism evidence="2 3">
    <name type="scientific">Chelonia mydas</name>
    <name type="common">Green sea-turtle</name>
    <name type="synonym">Chelonia agassizi</name>
    <dbReference type="NCBI Taxonomy" id="8469"/>
    <lineage>
        <taxon>Eukaryota</taxon>
        <taxon>Metazoa</taxon>
        <taxon>Chordata</taxon>
        <taxon>Craniata</taxon>
        <taxon>Vertebrata</taxon>
        <taxon>Euteleostomi</taxon>
        <taxon>Archelosauria</taxon>
        <taxon>Testudinata</taxon>
        <taxon>Testudines</taxon>
        <taxon>Cryptodira</taxon>
        <taxon>Durocryptodira</taxon>
        <taxon>Americhelydia</taxon>
        <taxon>Chelonioidea</taxon>
        <taxon>Cheloniidae</taxon>
        <taxon>Chelonia</taxon>
    </lineage>
</organism>
<name>M7BZK5_CHEMY</name>
<protein>
    <submittedName>
        <fullName evidence="2">Uncharacterized protein</fullName>
    </submittedName>
</protein>
<gene>
    <name evidence="2" type="ORF">UY3_05331</name>
</gene>
<evidence type="ECO:0000256" key="1">
    <source>
        <dbReference type="SAM" id="MobiDB-lite"/>
    </source>
</evidence>